<dbReference type="PANTHER" id="PTHR30194">
    <property type="entry name" value="CROSSOVER JUNCTION ENDODEOXYRIBONUCLEASE RUVC"/>
    <property type="match status" value="1"/>
</dbReference>
<comment type="subcellular location">
    <subcellularLocation>
        <location evidence="13">Cytoplasm</location>
    </subcellularLocation>
</comment>
<feature type="compositionally biased region" description="Low complexity" evidence="15">
    <location>
        <begin position="222"/>
        <end position="290"/>
    </location>
</feature>
<evidence type="ECO:0000256" key="14">
    <source>
        <dbReference type="NCBIfam" id="TIGR00228"/>
    </source>
</evidence>
<evidence type="ECO:0000256" key="2">
    <source>
        <dbReference type="ARBA" id="ARBA00022490"/>
    </source>
</evidence>
<feature type="region of interest" description="Disordered" evidence="15">
    <location>
        <begin position="198"/>
        <end position="330"/>
    </location>
</feature>
<evidence type="ECO:0000256" key="1">
    <source>
        <dbReference type="ARBA" id="ARBA00009518"/>
    </source>
</evidence>
<feature type="binding site" evidence="13">
    <location>
        <position position="141"/>
    </location>
    <ligand>
        <name>Mg(2+)</name>
        <dbReference type="ChEBI" id="CHEBI:18420"/>
        <label>1</label>
    </ligand>
</feature>
<dbReference type="SUPFAM" id="SSF53098">
    <property type="entry name" value="Ribonuclease H-like"/>
    <property type="match status" value="1"/>
</dbReference>
<feature type="compositionally biased region" description="Pro residues" evidence="15">
    <location>
        <begin position="291"/>
        <end position="305"/>
    </location>
</feature>
<sequence length="330" mass="33049">MRVFGVDPGLTRCGFGVVDGGTGRTVRPVAVDVVRTPADEDLSRRLLQLADAVEVWLDRYSPDVVAIERVFSQHNVRTAMGTAQAGGIVALAAARRDLPVEFHTPSEVKAAVTGSGRADKAQVTAMVTKVLGLKVAPRPADAADALALAICHLWRAPMKSRLEQAQARAAEIARNHRARLAGAAGGAGARAGTVARGGGAAARTGGATTRAGDPLITDKRTTTTSRARTAPVAGRTTPPATAPTSARAQAARTAPATSRVRATPAAEPVAAPPVAATAPASPPSGGSIAPPAAPPPAPPAAPPADLPSAALTARSADLPSAAAEPGGKSS</sequence>
<dbReference type="EC" id="3.1.21.10" evidence="13 14"/>
<feature type="binding site" evidence="13">
    <location>
        <position position="68"/>
    </location>
    <ligand>
        <name>Mg(2+)</name>
        <dbReference type="ChEBI" id="CHEBI:18420"/>
        <label>2</label>
    </ligand>
</feature>
<dbReference type="FunFam" id="3.30.420.10:FF:000002">
    <property type="entry name" value="Crossover junction endodeoxyribonuclease RuvC"/>
    <property type="match status" value="1"/>
</dbReference>
<evidence type="ECO:0000256" key="11">
    <source>
        <dbReference type="ARBA" id="ARBA00023204"/>
    </source>
</evidence>
<dbReference type="PRINTS" id="PR00696">
    <property type="entry name" value="RSOLVASERUVC"/>
</dbReference>
<feature type="compositionally biased region" description="Low complexity" evidence="15">
    <location>
        <begin position="201"/>
        <end position="212"/>
    </location>
</feature>
<dbReference type="eggNOG" id="COG0817">
    <property type="taxonomic scope" value="Bacteria"/>
</dbReference>
<evidence type="ECO:0000256" key="6">
    <source>
        <dbReference type="ARBA" id="ARBA00022763"/>
    </source>
</evidence>
<dbReference type="Pfam" id="PF02075">
    <property type="entry name" value="RuvC"/>
    <property type="match status" value="1"/>
</dbReference>
<evidence type="ECO:0000256" key="12">
    <source>
        <dbReference type="ARBA" id="ARBA00029354"/>
    </source>
</evidence>
<organism evidence="16 17">
    <name type="scientific">Actinosynnema mirum (strain ATCC 29888 / DSM 43827 / JCM 3225 / NBRC 14064 / NCIMB 13271 / NRRL B-12336 / IMRU 3971 / 101)</name>
    <dbReference type="NCBI Taxonomy" id="446462"/>
    <lineage>
        <taxon>Bacteria</taxon>
        <taxon>Bacillati</taxon>
        <taxon>Actinomycetota</taxon>
        <taxon>Actinomycetes</taxon>
        <taxon>Pseudonocardiales</taxon>
        <taxon>Pseudonocardiaceae</taxon>
        <taxon>Actinosynnema</taxon>
    </lineage>
</organism>
<keyword evidence="6 13" id="KW-0227">DNA damage</keyword>
<feature type="active site" evidence="13">
    <location>
        <position position="68"/>
    </location>
</feature>
<dbReference type="KEGG" id="ami:Amir_1692"/>
<comment type="subunit">
    <text evidence="13">Homodimer which binds Holliday junction (HJ) DNA. The HJ becomes 2-fold symmetrical on binding to RuvC with unstacked arms; it has a different conformation from HJ DNA in complex with RuvA. In the full resolvosome a probable DNA-RuvA(4)-RuvB(12)-RuvC(2) complex forms which resolves the HJ.</text>
</comment>
<comment type="similarity">
    <text evidence="1 13">Belongs to the RuvC family.</text>
</comment>
<keyword evidence="4 13" id="KW-0479">Metal-binding</keyword>
<dbReference type="GO" id="GO:0005737">
    <property type="term" value="C:cytoplasm"/>
    <property type="evidence" value="ECO:0007669"/>
    <property type="project" value="UniProtKB-SubCell"/>
</dbReference>
<dbReference type="PANTHER" id="PTHR30194:SF3">
    <property type="entry name" value="CROSSOVER JUNCTION ENDODEOXYRIBONUCLEASE RUVC"/>
    <property type="match status" value="1"/>
</dbReference>
<dbReference type="InterPro" id="IPR020563">
    <property type="entry name" value="X-over_junc_endoDNase_Mg_BS"/>
</dbReference>
<reference evidence="16 17" key="1">
    <citation type="journal article" date="2009" name="Stand. Genomic Sci.">
        <title>Complete genome sequence of Actinosynnema mirum type strain (101).</title>
        <authorList>
            <person name="Land M."/>
            <person name="Lapidus A."/>
            <person name="Mayilraj S."/>
            <person name="Chen F."/>
            <person name="Copeland A."/>
            <person name="Del Rio T.G."/>
            <person name="Nolan M."/>
            <person name="Lucas S."/>
            <person name="Tice H."/>
            <person name="Cheng J.F."/>
            <person name="Chertkov O."/>
            <person name="Bruce D."/>
            <person name="Goodwin L."/>
            <person name="Pitluck S."/>
            <person name="Rohde M."/>
            <person name="Goker M."/>
            <person name="Pati A."/>
            <person name="Ivanova N."/>
            <person name="Mavromatis K."/>
            <person name="Chen A."/>
            <person name="Palaniappan K."/>
            <person name="Hauser L."/>
            <person name="Chang Y.J."/>
            <person name="Jeffries C.C."/>
            <person name="Brettin T."/>
            <person name="Detter J.C."/>
            <person name="Han C."/>
            <person name="Chain P."/>
            <person name="Tindall B.J."/>
            <person name="Bristow J."/>
            <person name="Eisen J.A."/>
            <person name="Markowitz V."/>
            <person name="Hugenholtz P."/>
            <person name="Kyrpides N.C."/>
            <person name="Klenk H.P."/>
        </authorList>
    </citation>
    <scope>NUCLEOTIDE SEQUENCE [LARGE SCALE GENOMIC DNA]</scope>
    <source>
        <strain evidence="17">ATCC 29888 / DSM 43827 / JCM 3225 / NBRC 14064 / NCIMB 13271 / NRRL B-12336 / IMRU 3971 / 101</strain>
    </source>
</reference>
<evidence type="ECO:0000256" key="8">
    <source>
        <dbReference type="ARBA" id="ARBA00022842"/>
    </source>
</evidence>
<evidence type="ECO:0000256" key="4">
    <source>
        <dbReference type="ARBA" id="ARBA00022723"/>
    </source>
</evidence>
<dbReference type="PROSITE" id="PS01321">
    <property type="entry name" value="RUVC"/>
    <property type="match status" value="1"/>
</dbReference>
<comment type="cofactor">
    <cofactor evidence="13">
        <name>Mg(2+)</name>
        <dbReference type="ChEBI" id="CHEBI:18420"/>
    </cofactor>
    <text evidence="13">Binds 2 Mg(2+) ion per subunit.</text>
</comment>
<dbReference type="HOGENOM" id="CLU_840996_0_0_11"/>
<evidence type="ECO:0000256" key="3">
    <source>
        <dbReference type="ARBA" id="ARBA00022722"/>
    </source>
</evidence>
<gene>
    <name evidence="13" type="primary">ruvC</name>
    <name evidence="16" type="ordered locus">Amir_1692</name>
</gene>
<evidence type="ECO:0000256" key="13">
    <source>
        <dbReference type="HAMAP-Rule" id="MF_00034"/>
    </source>
</evidence>
<keyword evidence="11 13" id="KW-0234">DNA repair</keyword>
<dbReference type="STRING" id="446462.Amir_1692"/>
<keyword evidence="2 13" id="KW-0963">Cytoplasm</keyword>
<evidence type="ECO:0000256" key="9">
    <source>
        <dbReference type="ARBA" id="ARBA00023125"/>
    </source>
</evidence>
<dbReference type="InterPro" id="IPR012337">
    <property type="entry name" value="RNaseH-like_sf"/>
</dbReference>
<dbReference type="GO" id="GO:0006281">
    <property type="term" value="P:DNA repair"/>
    <property type="evidence" value="ECO:0007669"/>
    <property type="project" value="UniProtKB-UniRule"/>
</dbReference>
<dbReference type="GO" id="GO:0006310">
    <property type="term" value="P:DNA recombination"/>
    <property type="evidence" value="ECO:0007669"/>
    <property type="project" value="UniProtKB-UniRule"/>
</dbReference>
<dbReference type="EMBL" id="CP001630">
    <property type="protein sequence ID" value="ACU35641.1"/>
    <property type="molecule type" value="Genomic_DNA"/>
</dbReference>
<comment type="catalytic activity">
    <reaction evidence="12 13">
        <text>Endonucleolytic cleavage at a junction such as a reciprocal single-stranded crossover between two homologous DNA duplexes (Holliday junction).</text>
        <dbReference type="EC" id="3.1.21.10"/>
    </reaction>
</comment>
<protein>
    <recommendedName>
        <fullName evidence="13 14">Crossover junction endodeoxyribonuclease RuvC</fullName>
        <ecNumber evidence="13 14">3.1.21.10</ecNumber>
    </recommendedName>
    <alternativeName>
        <fullName evidence="13">Holliday junction nuclease RuvC</fullName>
    </alternativeName>
    <alternativeName>
        <fullName evidence="13">Holliday junction resolvase RuvC</fullName>
    </alternativeName>
</protein>
<evidence type="ECO:0000313" key="17">
    <source>
        <dbReference type="Proteomes" id="UP000002213"/>
    </source>
</evidence>
<dbReference type="GO" id="GO:0008821">
    <property type="term" value="F:crossover junction DNA endonuclease activity"/>
    <property type="evidence" value="ECO:0007669"/>
    <property type="project" value="UniProtKB-UniRule"/>
</dbReference>
<dbReference type="InterPro" id="IPR036397">
    <property type="entry name" value="RNaseH_sf"/>
</dbReference>
<feature type="active site" evidence="13">
    <location>
        <position position="141"/>
    </location>
</feature>
<evidence type="ECO:0000313" key="16">
    <source>
        <dbReference type="EMBL" id="ACU35641.1"/>
    </source>
</evidence>
<dbReference type="InterPro" id="IPR002176">
    <property type="entry name" value="X-over_junc_endoDNase_RuvC"/>
</dbReference>
<dbReference type="GO" id="GO:0048476">
    <property type="term" value="C:Holliday junction resolvase complex"/>
    <property type="evidence" value="ECO:0007669"/>
    <property type="project" value="UniProtKB-UniRule"/>
</dbReference>
<name>C6WCM4_ACTMD</name>
<keyword evidence="9 13" id="KW-0238">DNA-binding</keyword>
<dbReference type="GO" id="GO:0000287">
    <property type="term" value="F:magnesium ion binding"/>
    <property type="evidence" value="ECO:0007669"/>
    <property type="project" value="UniProtKB-UniRule"/>
</dbReference>
<keyword evidence="5 13" id="KW-0255">Endonuclease</keyword>
<feature type="active site" evidence="13">
    <location>
        <position position="7"/>
    </location>
</feature>
<feature type="binding site" evidence="13">
    <location>
        <position position="7"/>
    </location>
    <ligand>
        <name>Mg(2+)</name>
        <dbReference type="ChEBI" id="CHEBI:18420"/>
        <label>1</label>
    </ligand>
</feature>
<keyword evidence="10 13" id="KW-0233">DNA recombination</keyword>
<evidence type="ECO:0000256" key="7">
    <source>
        <dbReference type="ARBA" id="ARBA00022801"/>
    </source>
</evidence>
<accession>C6WCM4</accession>
<dbReference type="HAMAP" id="MF_00034">
    <property type="entry name" value="RuvC"/>
    <property type="match status" value="1"/>
</dbReference>
<dbReference type="Gene3D" id="3.30.420.10">
    <property type="entry name" value="Ribonuclease H-like superfamily/Ribonuclease H"/>
    <property type="match status" value="1"/>
</dbReference>
<proteinExistence type="inferred from homology"/>
<dbReference type="Proteomes" id="UP000002213">
    <property type="component" value="Chromosome"/>
</dbReference>
<evidence type="ECO:0000256" key="5">
    <source>
        <dbReference type="ARBA" id="ARBA00022759"/>
    </source>
</evidence>
<keyword evidence="3 13" id="KW-0540">Nuclease</keyword>
<dbReference type="GO" id="GO:0003677">
    <property type="term" value="F:DNA binding"/>
    <property type="evidence" value="ECO:0007669"/>
    <property type="project" value="UniProtKB-KW"/>
</dbReference>
<evidence type="ECO:0000256" key="10">
    <source>
        <dbReference type="ARBA" id="ARBA00023172"/>
    </source>
</evidence>
<keyword evidence="17" id="KW-1185">Reference proteome</keyword>
<keyword evidence="7 13" id="KW-0378">Hydrolase</keyword>
<dbReference type="AlphaFoldDB" id="C6WCM4"/>
<keyword evidence="8 13" id="KW-0460">Magnesium</keyword>
<dbReference type="NCBIfam" id="TIGR00228">
    <property type="entry name" value="ruvC"/>
    <property type="match status" value="1"/>
</dbReference>
<dbReference type="CDD" id="cd16962">
    <property type="entry name" value="RuvC"/>
    <property type="match status" value="1"/>
</dbReference>
<evidence type="ECO:0000256" key="15">
    <source>
        <dbReference type="SAM" id="MobiDB-lite"/>
    </source>
</evidence>
<comment type="function">
    <text evidence="13">The RuvA-RuvB-RuvC complex processes Holliday junction (HJ) DNA during genetic recombination and DNA repair. Endonuclease that resolves HJ intermediates. Cleaves cruciform DNA by making single-stranded nicks across the HJ at symmetrical positions within the homologous arms, yielding a 5'-phosphate and a 3'-hydroxyl group; requires a central core of homology in the junction. The consensus cleavage sequence is 5'-(A/T)TT(C/G)-3'. Cleavage occurs on the 3'-side of the TT dinucleotide at the point of strand exchange. HJ branch migration catalyzed by RuvA-RuvB allows RuvC to scan DNA until it finds its consensus sequence, where it cleaves and resolves the cruciform DNA.</text>
</comment>